<keyword evidence="1" id="KW-0472">Membrane</keyword>
<keyword evidence="1" id="KW-1133">Transmembrane helix</keyword>
<proteinExistence type="predicted"/>
<keyword evidence="1" id="KW-0812">Transmembrane</keyword>
<feature type="transmembrane region" description="Helical" evidence="1">
    <location>
        <begin position="115"/>
        <end position="134"/>
    </location>
</feature>
<dbReference type="OrthoDB" id="207428at2"/>
<evidence type="ECO:0000256" key="1">
    <source>
        <dbReference type="SAM" id="Phobius"/>
    </source>
</evidence>
<dbReference type="Proteomes" id="UP000282435">
    <property type="component" value="Chromosome"/>
</dbReference>
<dbReference type="RefSeq" id="WP_126983528.1">
    <property type="nucleotide sequence ID" value="NZ_CP034670.1"/>
</dbReference>
<dbReference type="EMBL" id="CP034670">
    <property type="protein sequence ID" value="AZR60032.1"/>
    <property type="molecule type" value="Genomic_DNA"/>
</dbReference>
<sequence length="140" mass="14662">MPLPFALWMEAAWLLDCRQGRRTALLLVPLLIPNAMLLFGGLSRADLVAHAFLGSLMHLALAALLAWVLRLQDFCSHDTDRGWGMAAFALWVASATAFCGILAGEILGGVWANRLAGAAAGIVAAAPAGGLVRARAAEGE</sequence>
<name>A0A3S9SKK7_EIKCO</name>
<organism evidence="2 3">
    <name type="scientific">Eikenella corrodens</name>
    <dbReference type="NCBI Taxonomy" id="539"/>
    <lineage>
        <taxon>Bacteria</taxon>
        <taxon>Pseudomonadati</taxon>
        <taxon>Pseudomonadota</taxon>
        <taxon>Betaproteobacteria</taxon>
        <taxon>Neisseriales</taxon>
        <taxon>Neisseriaceae</taxon>
        <taxon>Eikenella</taxon>
    </lineage>
</organism>
<dbReference type="AlphaFoldDB" id="A0A3S9SKK7"/>
<accession>A0A3S9SKK7</accession>
<evidence type="ECO:0000313" key="2">
    <source>
        <dbReference type="EMBL" id="AZR60032.1"/>
    </source>
</evidence>
<feature type="transmembrane region" description="Helical" evidence="1">
    <location>
        <begin position="48"/>
        <end position="71"/>
    </location>
</feature>
<feature type="transmembrane region" description="Helical" evidence="1">
    <location>
        <begin position="24"/>
        <end position="42"/>
    </location>
</feature>
<feature type="transmembrane region" description="Helical" evidence="1">
    <location>
        <begin position="83"/>
        <end position="103"/>
    </location>
</feature>
<protein>
    <submittedName>
        <fullName evidence="2">Uncharacterized protein</fullName>
    </submittedName>
</protein>
<reference evidence="2 3" key="1">
    <citation type="submission" date="2018-12" db="EMBL/GenBank/DDBJ databases">
        <title>Genome sequencing of Eikenella corrodens KCOM 3110 (= JS217).</title>
        <authorList>
            <person name="Koo J.-K."/>
            <person name="Park S.-N."/>
            <person name="Lim Y.K."/>
        </authorList>
    </citation>
    <scope>NUCLEOTIDE SEQUENCE [LARGE SCALE GENOMIC DNA]</scope>
    <source>
        <strain evidence="2 3">KCOM 3110</strain>
    </source>
</reference>
<evidence type="ECO:0000313" key="3">
    <source>
        <dbReference type="Proteomes" id="UP000282435"/>
    </source>
</evidence>
<gene>
    <name evidence="2" type="ORF">ELB75_08325</name>
</gene>